<dbReference type="InterPro" id="IPR005829">
    <property type="entry name" value="Sugar_transporter_CS"/>
</dbReference>
<dbReference type="GO" id="GO:0006811">
    <property type="term" value="P:monoatomic ion transport"/>
    <property type="evidence" value="ECO:0007669"/>
    <property type="project" value="UniProtKB-KW"/>
</dbReference>
<dbReference type="Pfam" id="PF00083">
    <property type="entry name" value="Sugar_tr"/>
    <property type="match status" value="1"/>
</dbReference>
<dbReference type="PROSITE" id="PS00216">
    <property type="entry name" value="SUGAR_TRANSPORT_1"/>
    <property type="match status" value="1"/>
</dbReference>
<proteinExistence type="inferred from homology"/>
<feature type="transmembrane region" description="Helical" evidence="11">
    <location>
        <begin position="344"/>
        <end position="361"/>
    </location>
</feature>
<dbReference type="RefSeq" id="XP_029107156.1">
    <property type="nucleotide sequence ID" value="XM_029251323.1"/>
</dbReference>
<comment type="similarity">
    <text evidence="2">Belongs to the major facilitator (TC 2.A.1) superfamily. Organic cation transporter (TC 2.A.1.19) family.</text>
</comment>
<dbReference type="SUPFAM" id="SSF103473">
    <property type="entry name" value="MFS general substrate transporter"/>
    <property type="match status" value="1"/>
</dbReference>
<dbReference type="Ensembl" id="ENSSFOT00015053085.1">
    <property type="protein sequence ID" value="ENSSFOP00015078151.1"/>
    <property type="gene ID" value="ENSSFOG00015027237.1"/>
</dbReference>
<reference evidence="13 14" key="1">
    <citation type="submission" date="2019-04" db="EMBL/GenBank/DDBJ databases">
        <authorList>
            <consortium name="Wellcome Sanger Institute Data Sharing"/>
        </authorList>
    </citation>
    <scope>NUCLEOTIDE SEQUENCE [LARGE SCALE GENOMIC DNA]</scope>
</reference>
<keyword evidence="3" id="KW-0813">Transport</keyword>
<dbReference type="GeneTree" id="ENSGT00940000163251"/>
<evidence type="ECO:0000256" key="8">
    <source>
        <dbReference type="ARBA" id="ARBA00023065"/>
    </source>
</evidence>
<protein>
    <submittedName>
        <fullName evidence="13">Solute carrier family 22 member 5-like</fullName>
    </submittedName>
</protein>
<organism evidence="13 14">
    <name type="scientific">Scleropages formosus</name>
    <name type="common">Asian bonytongue</name>
    <name type="synonym">Osteoglossum formosum</name>
    <dbReference type="NCBI Taxonomy" id="113540"/>
    <lineage>
        <taxon>Eukaryota</taxon>
        <taxon>Metazoa</taxon>
        <taxon>Chordata</taxon>
        <taxon>Craniata</taxon>
        <taxon>Vertebrata</taxon>
        <taxon>Euteleostomi</taxon>
        <taxon>Actinopterygii</taxon>
        <taxon>Neopterygii</taxon>
        <taxon>Teleostei</taxon>
        <taxon>Osteoglossocephala</taxon>
        <taxon>Osteoglossomorpha</taxon>
        <taxon>Osteoglossiformes</taxon>
        <taxon>Osteoglossidae</taxon>
        <taxon>Scleropages</taxon>
    </lineage>
</organism>
<keyword evidence="5" id="KW-0547">Nucleotide-binding</keyword>
<accession>A0A8C9WPL8</accession>
<evidence type="ECO:0000256" key="7">
    <source>
        <dbReference type="ARBA" id="ARBA00022989"/>
    </source>
</evidence>
<comment type="subcellular location">
    <subcellularLocation>
        <location evidence="1">Endomembrane system</location>
        <topology evidence="1">Multi-pass membrane protein</topology>
    </subcellularLocation>
</comment>
<dbReference type="Proteomes" id="UP000694397">
    <property type="component" value="Chromosome 4"/>
</dbReference>
<evidence type="ECO:0000313" key="14">
    <source>
        <dbReference type="Proteomes" id="UP000694397"/>
    </source>
</evidence>
<evidence type="ECO:0000256" key="9">
    <source>
        <dbReference type="ARBA" id="ARBA00023136"/>
    </source>
</evidence>
<keyword evidence="8" id="KW-0406">Ion transport</keyword>
<evidence type="ECO:0000259" key="12">
    <source>
        <dbReference type="PROSITE" id="PS50850"/>
    </source>
</evidence>
<evidence type="ECO:0000256" key="4">
    <source>
        <dbReference type="ARBA" id="ARBA00022692"/>
    </source>
</evidence>
<dbReference type="GO" id="GO:0016020">
    <property type="term" value="C:membrane"/>
    <property type="evidence" value="ECO:0007669"/>
    <property type="project" value="InterPro"/>
</dbReference>
<dbReference type="GO" id="GO:0005524">
    <property type="term" value="F:ATP binding"/>
    <property type="evidence" value="ECO:0007669"/>
    <property type="project" value="UniProtKB-KW"/>
</dbReference>
<reference evidence="13" key="2">
    <citation type="submission" date="2025-08" db="UniProtKB">
        <authorList>
            <consortium name="Ensembl"/>
        </authorList>
    </citation>
    <scope>IDENTIFICATION</scope>
</reference>
<feature type="transmembrane region" description="Helical" evidence="11">
    <location>
        <begin position="373"/>
        <end position="395"/>
    </location>
</feature>
<dbReference type="PANTHER" id="PTHR24064">
    <property type="entry name" value="SOLUTE CARRIER FAMILY 22 MEMBER"/>
    <property type="match status" value="1"/>
</dbReference>
<feature type="transmembrane region" description="Helical" evidence="11">
    <location>
        <begin position="428"/>
        <end position="450"/>
    </location>
</feature>
<dbReference type="GeneID" id="108934445"/>
<dbReference type="InterPro" id="IPR020846">
    <property type="entry name" value="MFS_dom"/>
</dbReference>
<evidence type="ECO:0000313" key="13">
    <source>
        <dbReference type="Ensembl" id="ENSSFOP00015078151.1"/>
    </source>
</evidence>
<keyword evidence="7 11" id="KW-1133">Transmembrane helix</keyword>
<dbReference type="GO" id="GO:0015651">
    <property type="term" value="F:quaternary ammonium group transmembrane transporter activity"/>
    <property type="evidence" value="ECO:0007669"/>
    <property type="project" value="UniProtKB-ARBA"/>
</dbReference>
<feature type="transmembrane region" description="Helical" evidence="11">
    <location>
        <begin position="259"/>
        <end position="277"/>
    </location>
</feature>
<keyword evidence="9 11" id="KW-0472">Membrane</keyword>
<feature type="transmembrane region" description="Helical" evidence="11">
    <location>
        <begin position="402"/>
        <end position="422"/>
    </location>
</feature>
<feature type="transmembrane region" description="Helical" evidence="11">
    <location>
        <begin position="20"/>
        <end position="42"/>
    </location>
</feature>
<evidence type="ECO:0000256" key="1">
    <source>
        <dbReference type="ARBA" id="ARBA00004127"/>
    </source>
</evidence>
<dbReference type="GO" id="GO:0012505">
    <property type="term" value="C:endomembrane system"/>
    <property type="evidence" value="ECO:0007669"/>
    <property type="project" value="UniProtKB-SubCell"/>
</dbReference>
<evidence type="ECO:0000256" key="3">
    <source>
        <dbReference type="ARBA" id="ARBA00022448"/>
    </source>
</evidence>
<feature type="domain" description="Major facilitator superfamily (MFS) profile" evidence="12">
    <location>
        <begin position="88"/>
        <end position="515"/>
    </location>
</feature>
<evidence type="ECO:0000256" key="10">
    <source>
        <dbReference type="ARBA" id="ARBA00023180"/>
    </source>
</evidence>
<dbReference type="InterPro" id="IPR005828">
    <property type="entry name" value="MFS_sugar_transport-like"/>
</dbReference>
<dbReference type="PROSITE" id="PS50850">
    <property type="entry name" value="MFS"/>
    <property type="match status" value="1"/>
</dbReference>
<keyword evidence="14" id="KW-1185">Reference proteome</keyword>
<keyword evidence="4 11" id="KW-0812">Transmembrane</keyword>
<keyword evidence="6" id="KW-0067">ATP-binding</keyword>
<name>A0A8C9WPL8_SCLFO</name>
<feature type="transmembrane region" description="Helical" evidence="11">
    <location>
        <begin position="195"/>
        <end position="217"/>
    </location>
</feature>
<evidence type="ECO:0000256" key="6">
    <source>
        <dbReference type="ARBA" id="ARBA00022840"/>
    </source>
</evidence>
<dbReference type="Gene3D" id="1.20.1250.20">
    <property type="entry name" value="MFS general substrate transporter like domains"/>
    <property type="match status" value="1"/>
</dbReference>
<reference evidence="13" key="3">
    <citation type="submission" date="2025-09" db="UniProtKB">
        <authorList>
            <consortium name="Ensembl"/>
        </authorList>
    </citation>
    <scope>IDENTIFICATION</scope>
</reference>
<dbReference type="KEGG" id="sfm:108934445"/>
<feature type="transmembrane region" description="Helical" evidence="11">
    <location>
        <begin position="229"/>
        <end position="253"/>
    </location>
</feature>
<evidence type="ECO:0000256" key="2">
    <source>
        <dbReference type="ARBA" id="ARBA00009203"/>
    </source>
</evidence>
<gene>
    <name evidence="13" type="primary">LOC108934445</name>
</gene>
<evidence type="ECO:0000256" key="11">
    <source>
        <dbReference type="SAM" id="Phobius"/>
    </source>
</evidence>
<feature type="transmembrane region" description="Helical" evidence="11">
    <location>
        <begin position="490"/>
        <end position="510"/>
    </location>
</feature>
<dbReference type="AlphaFoldDB" id="A0A8C9WPL8"/>
<sequence>MRDYEKETAFLGTWGPFQRIVFFLLCASTVPNGFSAFSIIFLGDAVPHRCRIPEGANLSEAWRRAAIPTRPADGREEAVPCRRYRLDAIANYSALRYTPGVEVNVTDVELEGCVDGWVYSGEIYQSTLVTEFDLVCGDNWKQPFTSSIYFMGVLCGSFFSGQISDRFGRKPVFFVTMAVQTLFTAIQVFSPSWEVFSVIFFIVGLGQISNYVAAFVLGSEILTGSARVLYSSLGVCLFFAFGYMMLPLIAFFIRDWRMLLVALSLPGLAYIPLWWFIPESPRWLLSQGRVEEAEAILRMAAKRNRVPAPEIIFTTVEGEEKQKSTQGETYSFLDLLRTSNIRNTTLILFLVWWTLSMGYFGLSLNTSHLHGDPYLNCFISAAIEVPAYILSWLSLQHLPRRLCSALSMLLGGGVLFFIQLVPPDIPSLAIGLEMLGKFGMATGTALMFAYTGEVYPTVLRNTAVGSCATVSRVGSAIAPYFIHLGTYYKYLPYILLGSLAVVSAATTIFLPESFRRPLPETIEQMHTCTQMQCGWLSKKPSTREQHRNKITPGIQL</sequence>
<dbReference type="OrthoDB" id="3936150at2759"/>
<feature type="transmembrane region" description="Helical" evidence="11">
    <location>
        <begin position="172"/>
        <end position="189"/>
    </location>
</feature>
<evidence type="ECO:0000256" key="5">
    <source>
        <dbReference type="ARBA" id="ARBA00022741"/>
    </source>
</evidence>
<dbReference type="FunFam" id="1.20.1250.20:FF:000070">
    <property type="entry name" value="Solute carrier family 22 member 5"/>
    <property type="match status" value="1"/>
</dbReference>
<dbReference type="InterPro" id="IPR036259">
    <property type="entry name" value="MFS_trans_sf"/>
</dbReference>
<keyword evidence="10" id="KW-0325">Glycoprotein</keyword>